<feature type="binding site" evidence="1">
    <location>
        <begin position="158"/>
        <end position="164"/>
    </location>
    <ligand>
        <name>(6S)-NADPHX</name>
        <dbReference type="ChEBI" id="CHEBI:64076"/>
    </ligand>
</feature>
<keyword evidence="4" id="KW-1185">Reference proteome</keyword>
<name>A0A484IGG8_9ARCH</name>
<dbReference type="Pfam" id="PF03853">
    <property type="entry name" value="YjeF_N"/>
    <property type="match status" value="1"/>
</dbReference>
<feature type="binding site" evidence="1">
    <location>
        <position position="169"/>
    </location>
    <ligand>
        <name>(6S)-NADPHX</name>
        <dbReference type="ChEBI" id="CHEBI:64076"/>
    </ligand>
</feature>
<gene>
    <name evidence="1 3" type="primary">nnrE</name>
    <name evidence="3" type="ORF">NFRAN_2779</name>
</gene>
<dbReference type="OrthoDB" id="15148at2157"/>
<keyword evidence="1" id="KW-0630">Potassium</keyword>
<dbReference type="KEGG" id="nfn:NFRAN_2779"/>
<proteinExistence type="inferred from homology"/>
<accession>A0A484IGG8</accession>
<keyword evidence="1" id="KW-0521">NADP</keyword>
<keyword evidence="1" id="KW-0479">Metal-binding</keyword>
<evidence type="ECO:0000256" key="1">
    <source>
        <dbReference type="HAMAP-Rule" id="MF_01966"/>
    </source>
</evidence>
<keyword evidence="1" id="KW-0520">NAD</keyword>
<dbReference type="Gene3D" id="3.40.50.10260">
    <property type="entry name" value="YjeF N-terminal domain"/>
    <property type="match status" value="1"/>
</dbReference>
<dbReference type="GeneID" id="39421923"/>
<feature type="binding site" evidence="1">
    <location>
        <position position="189"/>
    </location>
    <ligand>
        <name>(6S)-NADPHX</name>
        <dbReference type="ChEBI" id="CHEBI:64076"/>
    </ligand>
</feature>
<dbReference type="EMBL" id="LR216287">
    <property type="protein sequence ID" value="VFJ15102.1"/>
    <property type="molecule type" value="Genomic_DNA"/>
</dbReference>
<comment type="catalytic activity">
    <reaction evidence="1">
        <text>(6R)-NADPHX = (6S)-NADPHX</text>
        <dbReference type="Rhea" id="RHEA:32227"/>
        <dbReference type="ChEBI" id="CHEBI:64076"/>
        <dbReference type="ChEBI" id="CHEBI:64077"/>
        <dbReference type="EC" id="5.1.99.6"/>
    </reaction>
</comment>
<evidence type="ECO:0000259" key="2">
    <source>
        <dbReference type="PROSITE" id="PS51385"/>
    </source>
</evidence>
<keyword evidence="1 3" id="KW-0413">Isomerase</keyword>
<dbReference type="HAMAP" id="MF_01966">
    <property type="entry name" value="NADHX_epimerase"/>
    <property type="match status" value="1"/>
</dbReference>
<dbReference type="NCBIfam" id="TIGR00197">
    <property type="entry name" value="yjeF_nterm"/>
    <property type="match status" value="1"/>
</dbReference>
<dbReference type="RefSeq" id="WP_134485126.1">
    <property type="nucleotide sequence ID" value="NZ_LR216287.1"/>
</dbReference>
<dbReference type="GO" id="GO:0000166">
    <property type="term" value="F:nucleotide binding"/>
    <property type="evidence" value="ECO:0007669"/>
    <property type="project" value="UniProtKB-KW"/>
</dbReference>
<dbReference type="GO" id="GO:0046872">
    <property type="term" value="F:metal ion binding"/>
    <property type="evidence" value="ECO:0007669"/>
    <property type="project" value="UniProtKB-KW"/>
</dbReference>
<sequence>MDPDNKFKSIRGFEPISSKQMYQIENIGETKYLMKKVLMMENAGSRIADFLISEFGDDIINKSIVAVCGQGNNGGDAVVAIRHLSGYILPKIVPEKTPNLSVVLLGRPNELKTSEAHSNWNIVEKIDSVSTLTLDSSTIEEIKNRIMNSDIILDGIFGTGIKGDINEPYSTVIDLINSRKGNSYILSVDIPTGLNPDTGEKNKKTIIADATVTFHRPKHGHINNPSVVGKLVVKKIGIPYETEIGVVV</sequence>
<dbReference type="Proteomes" id="UP000294299">
    <property type="component" value="Chromosome NFRAN"/>
</dbReference>
<feature type="domain" description="YjeF N-terminal" evidence="2">
    <location>
        <begin position="21"/>
        <end position="244"/>
    </location>
</feature>
<evidence type="ECO:0000313" key="4">
    <source>
        <dbReference type="Proteomes" id="UP000294299"/>
    </source>
</evidence>
<dbReference type="SUPFAM" id="SSF64153">
    <property type="entry name" value="YjeF N-terminal domain-like"/>
    <property type="match status" value="1"/>
</dbReference>
<protein>
    <recommendedName>
        <fullName evidence="1">NAD(P)H-hydrate epimerase</fullName>
        <ecNumber evidence="1">5.1.99.6</ecNumber>
    </recommendedName>
    <alternativeName>
        <fullName evidence="1">NAD(P)HX epimerase</fullName>
    </alternativeName>
</protein>
<feature type="binding site" evidence="1">
    <location>
        <position position="154"/>
    </location>
    <ligand>
        <name>K(+)</name>
        <dbReference type="ChEBI" id="CHEBI:29103"/>
    </ligand>
</feature>
<feature type="binding site" evidence="1">
    <location>
        <begin position="72"/>
        <end position="76"/>
    </location>
    <ligand>
        <name>(6S)-NADPHX</name>
        <dbReference type="ChEBI" id="CHEBI:64076"/>
    </ligand>
</feature>
<dbReference type="AlphaFoldDB" id="A0A484IGG8"/>
<keyword evidence="1" id="KW-0547">Nucleotide-binding</keyword>
<organism evidence="3 4">
    <name type="scientific">Candidatus Nitrosocosmicus franklandianus</name>
    <dbReference type="NCBI Taxonomy" id="1798806"/>
    <lineage>
        <taxon>Archaea</taxon>
        <taxon>Nitrososphaerota</taxon>
        <taxon>Nitrososphaeria</taxon>
        <taxon>Nitrososphaerales</taxon>
        <taxon>Nitrososphaeraceae</taxon>
        <taxon>Candidatus Nitrosocosmicus</taxon>
    </lineage>
</organism>
<reference evidence="3 4" key="1">
    <citation type="submission" date="2019-02" db="EMBL/GenBank/DDBJ databases">
        <authorList>
            <person name="Lehtovirta-Morley E L."/>
        </authorList>
    </citation>
    <scope>NUCLEOTIDE SEQUENCE [LARGE SCALE GENOMIC DNA]</scope>
    <source>
        <strain evidence="3">NFRAN1</strain>
    </source>
</reference>
<dbReference type="EC" id="5.1.99.6" evidence="1"/>
<dbReference type="InterPro" id="IPR036652">
    <property type="entry name" value="YjeF_N_dom_sf"/>
</dbReference>
<feature type="binding site" evidence="1">
    <location>
        <position position="73"/>
    </location>
    <ligand>
        <name>K(+)</name>
        <dbReference type="ChEBI" id="CHEBI:29103"/>
    </ligand>
</feature>
<dbReference type="PROSITE" id="PS51385">
    <property type="entry name" value="YJEF_N"/>
    <property type="match status" value="1"/>
</dbReference>
<evidence type="ECO:0000313" key="3">
    <source>
        <dbReference type="EMBL" id="VFJ15102.1"/>
    </source>
</evidence>
<dbReference type="GO" id="GO:0052856">
    <property type="term" value="F:NAD(P)HX epimerase activity"/>
    <property type="evidence" value="ECO:0007669"/>
    <property type="project" value="UniProtKB-UniRule"/>
</dbReference>
<dbReference type="InterPro" id="IPR004443">
    <property type="entry name" value="YjeF_N_dom"/>
</dbReference>
<comment type="catalytic activity">
    <reaction evidence="1">
        <text>(6R)-NADHX = (6S)-NADHX</text>
        <dbReference type="Rhea" id="RHEA:32215"/>
        <dbReference type="ChEBI" id="CHEBI:64074"/>
        <dbReference type="ChEBI" id="CHEBI:64075"/>
        <dbReference type="EC" id="5.1.99.6"/>
    </reaction>
</comment>
<comment type="cofactor">
    <cofactor evidence="1">
        <name>K(+)</name>
        <dbReference type="ChEBI" id="CHEBI:29103"/>
    </cofactor>
    <text evidence="1">Binds 1 potassium ion per subunit.</text>
</comment>
<comment type="similarity">
    <text evidence="1">Belongs to the NnrE/AIBP family.</text>
</comment>
<comment type="function">
    <text evidence="1">Catalyzes the epimerization of the S- and R-forms of NAD(P)HX, a damaged form of NAD(P)H that is a result of enzymatic or heat-dependent hydration. This is a prerequisite for the S-specific NAD(P)H-hydrate dehydratase to allow the repair of both epimers of NAD(P)HX.</text>
</comment>
<feature type="binding site" evidence="1">
    <location>
        <position position="192"/>
    </location>
    <ligand>
        <name>K(+)</name>
        <dbReference type="ChEBI" id="CHEBI:29103"/>
    </ligand>
</feature>